<dbReference type="AlphaFoldDB" id="A0A1S2LMC9"/>
<dbReference type="EMBL" id="CP063356">
    <property type="protein sequence ID" value="QOY36587.1"/>
    <property type="molecule type" value="Genomic_DNA"/>
</dbReference>
<dbReference type="EMBL" id="LQXD01000056">
    <property type="protein sequence ID" value="OIJ21193.1"/>
    <property type="molecule type" value="Genomic_DNA"/>
</dbReference>
<proteinExistence type="predicted"/>
<dbReference type="EMBL" id="LQXD01000087">
    <property type="protein sequence ID" value="OIJ18776.1"/>
    <property type="molecule type" value="Genomic_DNA"/>
</dbReference>
<evidence type="ECO:0000313" key="4">
    <source>
        <dbReference type="EMBL" id="QOY36587.1"/>
    </source>
</evidence>
<protein>
    <submittedName>
        <fullName evidence="1">Uncharacterized protein</fullName>
    </submittedName>
</protein>
<gene>
    <name evidence="4" type="ORF">AWH56_002590</name>
    <name evidence="3" type="ORF">AWH56_05900</name>
    <name evidence="2" type="ORF">AWH56_10340</name>
    <name evidence="1" type="ORF">AWH56_13795</name>
</gene>
<evidence type="ECO:0000313" key="3">
    <source>
        <dbReference type="EMBL" id="OIJ21193.1"/>
    </source>
</evidence>
<accession>A0A1S2LMC9</accession>
<dbReference type="EMBL" id="LQXD01000123">
    <property type="protein sequence ID" value="OIJ13516.1"/>
    <property type="molecule type" value="Genomic_DNA"/>
</dbReference>
<sequence length="105" mass="12456">MGVPLTHLTKRLSHCTVPIISLRTLRRWKMKLTSRFNQWIAKQRVRLAHDYQAGDDLLELYRKGISLIQECELYFKILFHGKKHIPGKGKLFSSLNLRQHKGLFW</sequence>
<evidence type="ECO:0000313" key="1">
    <source>
        <dbReference type="EMBL" id="OIJ13516.1"/>
    </source>
</evidence>
<evidence type="ECO:0000313" key="2">
    <source>
        <dbReference type="EMBL" id="OIJ18776.1"/>
    </source>
</evidence>
<name>A0A1S2LMC9_9BACI</name>
<reference evidence="4" key="4">
    <citation type="submission" date="2020-10" db="EMBL/GenBank/DDBJ databases">
        <authorList>
            <person name="Bassil N.M."/>
            <person name="Lloyd J.R."/>
        </authorList>
    </citation>
    <scope>NUCLEOTIDE SEQUENCE</scope>
    <source>
        <strain evidence="4">NB2006</strain>
    </source>
</reference>
<organism evidence="1">
    <name type="scientific">Anaerobacillus isosaccharinicus</name>
    <dbReference type="NCBI Taxonomy" id="1532552"/>
    <lineage>
        <taxon>Bacteria</taxon>
        <taxon>Bacillati</taxon>
        <taxon>Bacillota</taxon>
        <taxon>Bacilli</taxon>
        <taxon>Bacillales</taxon>
        <taxon>Bacillaceae</taxon>
        <taxon>Anaerobacillus</taxon>
    </lineage>
</organism>
<reference evidence="1" key="1">
    <citation type="submission" date="2016-10" db="EMBL/GenBank/DDBJ databases">
        <title>Draft genome sequences of four alkaliphilic bacteria belonging to the Anaerobacillus genus.</title>
        <authorList>
            <person name="Bassil N.M."/>
            <person name="Lloyd J.R."/>
        </authorList>
    </citation>
    <scope>NUCLEOTIDE SEQUENCE [LARGE SCALE GENOMIC DNA]</scope>
    <source>
        <strain evidence="1">NB2006</strain>
    </source>
</reference>
<reference evidence="4" key="2">
    <citation type="journal article" date="2017" name="Genome Announc.">
        <title>Draft Genome Sequences of Four Alkaliphilic Bacteria Belonging to the Anaerobacillus Genus.</title>
        <authorList>
            <person name="Bassil N.M."/>
            <person name="Lloyd J.R."/>
        </authorList>
    </citation>
    <scope>NUCLEOTIDE SEQUENCE [LARGE SCALE GENOMIC DNA]</scope>
    <source>
        <strain evidence="4">NB2006</strain>
    </source>
</reference>
<reference evidence="4" key="3">
    <citation type="journal article" date="2019" name="Int. J. Syst. Evol. Microbiol.">
        <title>Anaerobacillus isosaccharinicus sp. nov., an alkaliphilic bacterium which degrades isosaccharinic acid.</title>
        <authorList>
            <person name="Bassil N.M."/>
            <person name="Lloyd J.R."/>
        </authorList>
    </citation>
    <scope>NUCLEOTIDE SEQUENCE [LARGE SCALE GENOMIC DNA]</scope>
    <source>
        <strain evidence="4">NB2006</strain>
    </source>
</reference>